<dbReference type="EMBL" id="JADGKB010000079">
    <property type="protein sequence ID" value="KAJ3254712.1"/>
    <property type="molecule type" value="Genomic_DNA"/>
</dbReference>
<dbReference type="AlphaFoldDB" id="A0AAD5UDQ8"/>
<evidence type="ECO:0000313" key="2">
    <source>
        <dbReference type="EMBL" id="KAJ3254712.1"/>
    </source>
</evidence>
<gene>
    <name evidence="2" type="ORF">HK103_006864</name>
</gene>
<protein>
    <submittedName>
        <fullName evidence="2">Uncharacterized protein</fullName>
    </submittedName>
</protein>
<keyword evidence="3" id="KW-1185">Reference proteome</keyword>
<evidence type="ECO:0000256" key="1">
    <source>
        <dbReference type="SAM" id="Phobius"/>
    </source>
</evidence>
<evidence type="ECO:0000313" key="3">
    <source>
        <dbReference type="Proteomes" id="UP001210925"/>
    </source>
</evidence>
<organism evidence="2 3">
    <name type="scientific">Boothiomyces macroporosus</name>
    <dbReference type="NCBI Taxonomy" id="261099"/>
    <lineage>
        <taxon>Eukaryota</taxon>
        <taxon>Fungi</taxon>
        <taxon>Fungi incertae sedis</taxon>
        <taxon>Chytridiomycota</taxon>
        <taxon>Chytridiomycota incertae sedis</taxon>
        <taxon>Chytridiomycetes</taxon>
        <taxon>Rhizophydiales</taxon>
        <taxon>Terramycetaceae</taxon>
        <taxon>Boothiomyces</taxon>
    </lineage>
</organism>
<dbReference type="Proteomes" id="UP001210925">
    <property type="component" value="Unassembled WGS sequence"/>
</dbReference>
<feature type="transmembrane region" description="Helical" evidence="1">
    <location>
        <begin position="65"/>
        <end position="86"/>
    </location>
</feature>
<comment type="caution">
    <text evidence="2">The sequence shown here is derived from an EMBL/GenBank/DDBJ whole genome shotgun (WGS) entry which is preliminary data.</text>
</comment>
<feature type="transmembrane region" description="Helical" evidence="1">
    <location>
        <begin position="31"/>
        <end position="53"/>
    </location>
</feature>
<keyword evidence="1" id="KW-1133">Transmembrane helix</keyword>
<sequence length="135" mass="15227">MGQAEGSMYGFINDISSPITIFSHLIKKAPIMGVLLPCQTLNTIIYIILIATIQYSDILKNDRNFLAWNGLISLCMIVHEVLNYWIKSFINRLLKKVNKKTGKELSRSNTTRIRTSMAHSVVAFTTSKTLPNVSH</sequence>
<keyword evidence="1" id="KW-0472">Membrane</keyword>
<keyword evidence="1" id="KW-0812">Transmembrane</keyword>
<accession>A0AAD5UDQ8</accession>
<reference evidence="2" key="1">
    <citation type="submission" date="2020-05" db="EMBL/GenBank/DDBJ databases">
        <title>Phylogenomic resolution of chytrid fungi.</title>
        <authorList>
            <person name="Stajich J.E."/>
            <person name="Amses K."/>
            <person name="Simmons R."/>
            <person name="Seto K."/>
            <person name="Myers J."/>
            <person name="Bonds A."/>
            <person name="Quandt C.A."/>
            <person name="Barry K."/>
            <person name="Liu P."/>
            <person name="Grigoriev I."/>
            <person name="Longcore J.E."/>
            <person name="James T.Y."/>
        </authorList>
    </citation>
    <scope>NUCLEOTIDE SEQUENCE</scope>
    <source>
        <strain evidence="2">PLAUS21</strain>
    </source>
</reference>
<name>A0AAD5UDQ8_9FUNG</name>
<proteinExistence type="predicted"/>